<dbReference type="RefSeq" id="WP_154475825.1">
    <property type="nucleotide sequence ID" value="NZ_VULY01000018.1"/>
</dbReference>
<dbReference type="InterPro" id="IPR036291">
    <property type="entry name" value="NAD(P)-bd_dom_sf"/>
</dbReference>
<evidence type="ECO:0000313" key="3">
    <source>
        <dbReference type="EMBL" id="MSR93090.1"/>
    </source>
</evidence>
<dbReference type="AlphaFoldDB" id="A0A6N7UZ14"/>
<protein>
    <submittedName>
        <fullName evidence="3">NAD-dependent epimerase/dehydratase family protein</fullName>
    </submittedName>
</protein>
<proteinExistence type="inferred from homology"/>
<dbReference type="InterPro" id="IPR001509">
    <property type="entry name" value="Epimerase_deHydtase"/>
</dbReference>
<gene>
    <name evidence="3" type="ORF">FYJ34_02035</name>
</gene>
<sequence length="319" mass="36305">MTKIRKILIIGGNGFIGGNLARHLAKRSDLKIYTLDVTKQKKSKTDGITGIEGDFFDDDALRRALKGMDLVIHAMGTINPGNSNETYMHGYSRDFLQTVTLCDMLMRQETGMIFISSGGAIYGDVKCQPINESEMPAPISHYGCMKLCCENVIRTFNRQFHRKMRIARISNPFGPGQDYEKGVGFVDAAVKKAILQEPLEIWGDGENIRDYIYIEDVSRMLEALIDYEGEEELFHISSGRGLSQNQVLKILADMDKSVETVYNEPRSVDVRRVILDNARIRKVYRGDILRFEDGVQRYCRYLQGNKEELGQIQKQKELL</sequence>
<dbReference type="Proteomes" id="UP000434409">
    <property type="component" value="Unassembled WGS sequence"/>
</dbReference>
<dbReference type="Gene3D" id="3.40.50.720">
    <property type="entry name" value="NAD(P)-binding Rossmann-like Domain"/>
    <property type="match status" value="1"/>
</dbReference>
<reference evidence="3 4" key="1">
    <citation type="submission" date="2019-08" db="EMBL/GenBank/DDBJ databases">
        <title>In-depth cultivation of the pig gut microbiome towards novel bacterial diversity and tailored functional studies.</title>
        <authorList>
            <person name="Wylensek D."/>
            <person name="Hitch T.C.A."/>
            <person name="Clavel T."/>
        </authorList>
    </citation>
    <scope>NUCLEOTIDE SEQUENCE [LARGE SCALE GENOMIC DNA]</scope>
    <source>
        <strain evidence="3 4">68-1-5</strain>
    </source>
</reference>
<organism evidence="3 4">
    <name type="scientific">Suipraeoptans intestinalis</name>
    <dbReference type="NCBI Taxonomy" id="2606628"/>
    <lineage>
        <taxon>Bacteria</taxon>
        <taxon>Bacillati</taxon>
        <taxon>Bacillota</taxon>
        <taxon>Clostridia</taxon>
        <taxon>Lachnospirales</taxon>
        <taxon>Lachnospiraceae</taxon>
        <taxon>Suipraeoptans</taxon>
    </lineage>
</organism>
<comment type="similarity">
    <text evidence="1">Belongs to the NAD(P)-dependent epimerase/dehydratase family.</text>
</comment>
<dbReference type="Pfam" id="PF01370">
    <property type="entry name" value="Epimerase"/>
    <property type="match status" value="1"/>
</dbReference>
<name>A0A6N7UZ14_9FIRM</name>
<accession>A0A6N7UZ14</accession>
<feature type="domain" description="NAD-dependent epimerase/dehydratase" evidence="2">
    <location>
        <begin position="7"/>
        <end position="227"/>
    </location>
</feature>
<comment type="caution">
    <text evidence="3">The sequence shown here is derived from an EMBL/GenBank/DDBJ whole genome shotgun (WGS) entry which is preliminary data.</text>
</comment>
<dbReference type="PANTHER" id="PTHR43000">
    <property type="entry name" value="DTDP-D-GLUCOSE 4,6-DEHYDRATASE-RELATED"/>
    <property type="match status" value="1"/>
</dbReference>
<evidence type="ECO:0000313" key="4">
    <source>
        <dbReference type="Proteomes" id="UP000434409"/>
    </source>
</evidence>
<keyword evidence="4" id="KW-1185">Reference proteome</keyword>
<evidence type="ECO:0000256" key="1">
    <source>
        <dbReference type="ARBA" id="ARBA00007637"/>
    </source>
</evidence>
<evidence type="ECO:0000259" key="2">
    <source>
        <dbReference type="Pfam" id="PF01370"/>
    </source>
</evidence>
<dbReference type="SUPFAM" id="SSF51735">
    <property type="entry name" value="NAD(P)-binding Rossmann-fold domains"/>
    <property type="match status" value="1"/>
</dbReference>
<dbReference type="EMBL" id="VULY01000018">
    <property type="protein sequence ID" value="MSR93090.1"/>
    <property type="molecule type" value="Genomic_DNA"/>
</dbReference>